<evidence type="ECO:0000256" key="1">
    <source>
        <dbReference type="SAM" id="Phobius"/>
    </source>
</evidence>
<protein>
    <submittedName>
        <fullName evidence="2">Macrophage colony-stimulating factor 1 receptor</fullName>
    </submittedName>
</protein>
<keyword evidence="1" id="KW-0812">Transmembrane</keyword>
<keyword evidence="3" id="KW-1185">Reference proteome</keyword>
<accession>A0A226E269</accession>
<proteinExistence type="predicted"/>
<name>A0A226E269_FOLCA</name>
<reference evidence="2 3" key="1">
    <citation type="submission" date="2015-12" db="EMBL/GenBank/DDBJ databases">
        <title>The genome of Folsomia candida.</title>
        <authorList>
            <person name="Faddeeva A."/>
            <person name="Derks M.F."/>
            <person name="Anvar Y."/>
            <person name="Smit S."/>
            <person name="Van Straalen N."/>
            <person name="Roelofs D."/>
        </authorList>
    </citation>
    <scope>NUCLEOTIDE SEQUENCE [LARGE SCALE GENOMIC DNA]</scope>
    <source>
        <strain evidence="2 3">VU population</strain>
        <tissue evidence="2">Whole body</tissue>
    </source>
</reference>
<feature type="transmembrane region" description="Helical" evidence="1">
    <location>
        <begin position="7"/>
        <end position="26"/>
    </location>
</feature>
<dbReference type="AlphaFoldDB" id="A0A226E269"/>
<dbReference type="OMA" id="RETAVNC"/>
<dbReference type="OrthoDB" id="10601165at2759"/>
<dbReference type="PROSITE" id="PS00018">
    <property type="entry name" value="EF_HAND_1"/>
    <property type="match status" value="1"/>
</dbReference>
<comment type="caution">
    <text evidence="2">The sequence shown here is derived from an EMBL/GenBank/DDBJ whole genome shotgun (WGS) entry which is preliminary data.</text>
</comment>
<gene>
    <name evidence="2" type="ORF">Fcan01_14644</name>
</gene>
<keyword evidence="1" id="KW-1133">Transmembrane helix</keyword>
<evidence type="ECO:0000313" key="2">
    <source>
        <dbReference type="EMBL" id="OXA50576.1"/>
    </source>
</evidence>
<keyword evidence="1" id="KW-0472">Membrane</keyword>
<evidence type="ECO:0000313" key="3">
    <source>
        <dbReference type="Proteomes" id="UP000198287"/>
    </source>
</evidence>
<sequence length="606" mass="69051">MYKKISVALCIVISLFFIVPLIYLWLTMESSPPSGVIKGPFIAVYLRNLTSLNNSAVLLYDVPNSDFVLDRYLWEWNNGSSDAQFRQPQHQQKSILLECHSNVPVKLEYRGEGGLVSEMRHHNRREIKSFDDNSTYWFTTSVEMLSINEQITGKYFCSVIEPPSGGEIGVFLHIFVKGYKTFITSDEVRHEVEPDEEIVIPCPISDPDKSGAITLRELLQPLNKEVYHIVDPHIVTEFDPRIGFKLEANHYGSYLCVDSANSETAGIVKIFKPRRLVVDGKYLTRSITNVPIPKNDPALRVLCEATENVTLNFINFLPFKRRQVPYYNDSSTFPHTSRIILRNEWFSNFSTVECLTVQDERVLRVWTYVKKESSDKTNFRFDPVRKGYECCTDPGIIPRLTQATCYTQTECDMKRSCVKLDKKCPLPAILNQPIYEGNVGCAVAKVENNPSGLLECSYGNSTKTYLYIYNRRTGFNNFTSSDFRKKNVPLNKMLRVVQDFSVSYAKDVATFICSGPKFFFANGFQWALKAGKFGAIEHLPNQSEIDEISDEATESVQLPVSKVESKTVICFAPLLYSHDWVNATVKYRSSSKSAPSSTEYDDTIYL</sequence>
<dbReference type="Proteomes" id="UP000198287">
    <property type="component" value="Unassembled WGS sequence"/>
</dbReference>
<dbReference type="InterPro" id="IPR018247">
    <property type="entry name" value="EF_Hand_1_Ca_BS"/>
</dbReference>
<organism evidence="2 3">
    <name type="scientific">Folsomia candida</name>
    <name type="common">Springtail</name>
    <dbReference type="NCBI Taxonomy" id="158441"/>
    <lineage>
        <taxon>Eukaryota</taxon>
        <taxon>Metazoa</taxon>
        <taxon>Ecdysozoa</taxon>
        <taxon>Arthropoda</taxon>
        <taxon>Hexapoda</taxon>
        <taxon>Collembola</taxon>
        <taxon>Entomobryomorpha</taxon>
        <taxon>Isotomoidea</taxon>
        <taxon>Isotomidae</taxon>
        <taxon>Proisotominae</taxon>
        <taxon>Folsomia</taxon>
    </lineage>
</organism>
<keyword evidence="2" id="KW-0675">Receptor</keyword>
<dbReference type="EMBL" id="LNIX01000008">
    <property type="protein sequence ID" value="OXA50576.1"/>
    <property type="molecule type" value="Genomic_DNA"/>
</dbReference>